<reference evidence="1 2" key="1">
    <citation type="submission" date="2023-07" db="EMBL/GenBank/DDBJ databases">
        <title>Sorghum-associated microbial communities from plants grown in Nebraska, USA.</title>
        <authorList>
            <person name="Schachtman D."/>
        </authorList>
    </citation>
    <scope>NUCLEOTIDE SEQUENCE [LARGE SCALE GENOMIC DNA]</scope>
    <source>
        <strain evidence="1 2">BE57</strain>
    </source>
</reference>
<organism evidence="1 2">
    <name type="scientific">Dyadobacter fermentans</name>
    <dbReference type="NCBI Taxonomy" id="94254"/>
    <lineage>
        <taxon>Bacteria</taxon>
        <taxon>Pseudomonadati</taxon>
        <taxon>Bacteroidota</taxon>
        <taxon>Cytophagia</taxon>
        <taxon>Cytophagales</taxon>
        <taxon>Spirosomataceae</taxon>
        <taxon>Dyadobacter</taxon>
    </lineage>
</organism>
<comment type="caution">
    <text evidence="1">The sequence shown here is derived from an EMBL/GenBank/DDBJ whole genome shotgun (WGS) entry which is preliminary data.</text>
</comment>
<accession>A0ABU1QXX2</accession>
<sequence length="30" mass="3623">MKEIPPMHLKTNLVSMGKTLEYLYDWIEKN</sequence>
<gene>
    <name evidence="1" type="ORF">J2W84_002166</name>
</gene>
<dbReference type="Proteomes" id="UP001264980">
    <property type="component" value="Unassembled WGS sequence"/>
</dbReference>
<keyword evidence="2" id="KW-1185">Reference proteome</keyword>
<proteinExistence type="predicted"/>
<name>A0ABU1QXX2_9BACT</name>
<evidence type="ECO:0000313" key="2">
    <source>
        <dbReference type="Proteomes" id="UP001264980"/>
    </source>
</evidence>
<dbReference type="EMBL" id="JAVDTI010000002">
    <property type="protein sequence ID" value="MDR6805120.1"/>
    <property type="molecule type" value="Genomic_DNA"/>
</dbReference>
<protein>
    <submittedName>
        <fullName evidence="1">Uncharacterized protein</fullName>
    </submittedName>
</protein>
<evidence type="ECO:0000313" key="1">
    <source>
        <dbReference type="EMBL" id="MDR6805120.1"/>
    </source>
</evidence>